<dbReference type="OrthoDB" id="2141925at2759"/>
<evidence type="ECO:0000313" key="4">
    <source>
        <dbReference type="EMBL" id="KAJ8035530.1"/>
    </source>
</evidence>
<accession>A0A9Q1BZA1</accession>
<dbReference type="InterPro" id="IPR025304">
    <property type="entry name" value="ALIX_V_dom"/>
</dbReference>
<dbReference type="CDD" id="cd09235">
    <property type="entry name" value="V_Alix"/>
    <property type="match status" value="1"/>
</dbReference>
<dbReference type="GO" id="GO:0000281">
    <property type="term" value="P:mitotic cytokinesis"/>
    <property type="evidence" value="ECO:0007669"/>
    <property type="project" value="TreeGrafter"/>
</dbReference>
<keyword evidence="1" id="KW-0175">Coiled coil</keyword>
<reference evidence="4" key="1">
    <citation type="submission" date="2021-10" db="EMBL/GenBank/DDBJ databases">
        <title>Tropical sea cucumber genome reveals ecological adaptation and Cuvierian tubules defense mechanism.</title>
        <authorList>
            <person name="Chen T."/>
        </authorList>
    </citation>
    <scope>NUCLEOTIDE SEQUENCE</scope>
    <source>
        <strain evidence="4">Nanhai2018</strain>
        <tissue evidence="4">Muscle</tissue>
    </source>
</reference>
<sequence>MAMIAAPLKSTEAIDFEKPLKNFIKNTYADQFKSDEFDSQISELNKLRTNAVCRKLDRHVSSLDLLHRYYDQLVALEGKLPIAEGQVSINFKWYDVFDKGSVFAGSRKQTASNGNYEKNCVLYNIAAMHSQIGAIQSGEDDESLKKAAKSYQQAAGIFKYLTTNVYTGVQHVKTYDMHPDTLAALAALMLAQSQECFFDKTRQDKMKDAIIAKVASANSDLYAEALKLLQVPHVRDNVNKEWIPIVAGKQALMHGYSEYYQALVCRSSKKYGEEIARLIHAVDLLKATETRGGGLLKMKPLLSKYEKELAAAKKDNDLIYSDVIPSVSSLKSPEGAIIAKVIEFKGPLCEDFSDLFEKLVPLAVHNAMVTYENRKVGIVNREVSKLRESTQLMNTVLASLNLPAAVEDLGGDNVPQSLLEKSQKLQAAGGLESIDQLFSELPDLLERNRQILSEATRELDAETAADKEMKERFKEKWSRTPSDQLTAGFRTEGNKYKQILDNAIQADQVVKEKYNNNRNYIAILSQTEKDIAAVLPPASAASALKDSDVVAELRNHLSKVDAIKNEREVLESEIKSASSDIRSKFMSGMTADGSINEESISNTDLDSLFGTLIQQVQESIKRQELLLNNIQDANTRFSNAKQTNVSGQKREETLSKLASAFDVYMELTANLKEGTKFYNDLTQLLVRFQSKVSDFCFARKTEKEELLKDLTTSLASQSSAPPPEAPKHHQNKGH</sequence>
<dbReference type="Gene3D" id="1.20.140.50">
    <property type="entry name" value="alix/aip1 like domains"/>
    <property type="match status" value="1"/>
</dbReference>
<dbReference type="InterPro" id="IPR004328">
    <property type="entry name" value="BRO1_dom"/>
</dbReference>
<dbReference type="Gene3D" id="1.25.40.280">
    <property type="entry name" value="alix/aip1 like domains"/>
    <property type="match status" value="1"/>
</dbReference>
<dbReference type="AlphaFoldDB" id="A0A9Q1BZA1"/>
<protein>
    <submittedName>
        <fullName evidence="4">Programmed cell death 6-interacting protein</fullName>
    </submittedName>
</protein>
<dbReference type="GO" id="GO:0005768">
    <property type="term" value="C:endosome"/>
    <property type="evidence" value="ECO:0007669"/>
    <property type="project" value="TreeGrafter"/>
</dbReference>
<feature type="coiled-coil region" evidence="1">
    <location>
        <begin position="553"/>
        <end position="580"/>
    </location>
</feature>
<dbReference type="PANTHER" id="PTHR23030:SF39">
    <property type="entry name" value="PROGRAMMED CELL DEATH 6-INTERACTING PROTEIN"/>
    <property type="match status" value="1"/>
</dbReference>
<dbReference type="PANTHER" id="PTHR23030">
    <property type="entry name" value="PCD6 INTERACTING PROTEIN-RELATED"/>
    <property type="match status" value="1"/>
</dbReference>
<dbReference type="Pfam" id="PF03097">
    <property type="entry name" value="BRO1"/>
    <property type="match status" value="1"/>
</dbReference>
<dbReference type="Gene3D" id="1.20.120.560">
    <property type="entry name" value="alix/aip1 in complex with the ypdl late domain"/>
    <property type="match status" value="1"/>
</dbReference>
<feature type="domain" description="BRO1" evidence="3">
    <location>
        <begin position="2"/>
        <end position="393"/>
    </location>
</feature>
<feature type="region of interest" description="Disordered" evidence="2">
    <location>
        <begin position="712"/>
        <end position="734"/>
    </location>
</feature>
<gene>
    <name evidence="4" type="ORF">HOLleu_19240</name>
</gene>
<evidence type="ECO:0000256" key="1">
    <source>
        <dbReference type="SAM" id="Coils"/>
    </source>
</evidence>
<evidence type="ECO:0000256" key="2">
    <source>
        <dbReference type="SAM" id="MobiDB-lite"/>
    </source>
</evidence>
<organism evidence="4 5">
    <name type="scientific">Holothuria leucospilota</name>
    <name type="common">Black long sea cucumber</name>
    <name type="synonym">Mertensiothuria leucospilota</name>
    <dbReference type="NCBI Taxonomy" id="206669"/>
    <lineage>
        <taxon>Eukaryota</taxon>
        <taxon>Metazoa</taxon>
        <taxon>Echinodermata</taxon>
        <taxon>Eleutherozoa</taxon>
        <taxon>Echinozoa</taxon>
        <taxon>Holothuroidea</taxon>
        <taxon>Aspidochirotacea</taxon>
        <taxon>Aspidochirotida</taxon>
        <taxon>Holothuriidae</taxon>
        <taxon>Holothuria</taxon>
    </lineage>
</organism>
<dbReference type="Proteomes" id="UP001152320">
    <property type="component" value="Chromosome 9"/>
</dbReference>
<proteinExistence type="predicted"/>
<dbReference type="PROSITE" id="PS51180">
    <property type="entry name" value="BRO1"/>
    <property type="match status" value="1"/>
</dbReference>
<keyword evidence="5" id="KW-1185">Reference proteome</keyword>
<dbReference type="SMART" id="SM01041">
    <property type="entry name" value="BRO1"/>
    <property type="match status" value="1"/>
</dbReference>
<dbReference type="InterPro" id="IPR038499">
    <property type="entry name" value="BRO1_sf"/>
</dbReference>
<dbReference type="Pfam" id="PF13949">
    <property type="entry name" value="ALIX_LYPXL_bnd"/>
    <property type="match status" value="1"/>
</dbReference>
<evidence type="ECO:0000259" key="3">
    <source>
        <dbReference type="PROSITE" id="PS51180"/>
    </source>
</evidence>
<evidence type="ECO:0000313" key="5">
    <source>
        <dbReference type="Proteomes" id="UP001152320"/>
    </source>
</evidence>
<name>A0A9Q1BZA1_HOLLE</name>
<dbReference type="EMBL" id="JAIZAY010000009">
    <property type="protein sequence ID" value="KAJ8035530.1"/>
    <property type="molecule type" value="Genomic_DNA"/>
</dbReference>
<comment type="caution">
    <text evidence="4">The sequence shown here is derived from an EMBL/GenBank/DDBJ whole genome shotgun (WGS) entry which is preliminary data.</text>
</comment>